<evidence type="ECO:0000313" key="4">
    <source>
        <dbReference type="Proteomes" id="UP001454036"/>
    </source>
</evidence>
<accession>A0AAV3NGN4</accession>
<proteinExistence type="inferred from homology"/>
<dbReference type="Proteomes" id="UP001454036">
    <property type="component" value="Unassembled WGS sequence"/>
</dbReference>
<evidence type="ECO:0000259" key="2">
    <source>
        <dbReference type="Pfam" id="PF26168"/>
    </source>
</evidence>
<organism evidence="3 4">
    <name type="scientific">Lithospermum erythrorhizon</name>
    <name type="common">Purple gromwell</name>
    <name type="synonym">Lithospermum officinale var. erythrorhizon</name>
    <dbReference type="NCBI Taxonomy" id="34254"/>
    <lineage>
        <taxon>Eukaryota</taxon>
        <taxon>Viridiplantae</taxon>
        <taxon>Streptophyta</taxon>
        <taxon>Embryophyta</taxon>
        <taxon>Tracheophyta</taxon>
        <taxon>Spermatophyta</taxon>
        <taxon>Magnoliopsida</taxon>
        <taxon>eudicotyledons</taxon>
        <taxon>Gunneridae</taxon>
        <taxon>Pentapetalae</taxon>
        <taxon>asterids</taxon>
        <taxon>lamiids</taxon>
        <taxon>Boraginales</taxon>
        <taxon>Boraginaceae</taxon>
        <taxon>Boraginoideae</taxon>
        <taxon>Lithospermeae</taxon>
        <taxon>Lithospermum</taxon>
    </lineage>
</organism>
<gene>
    <name evidence="3" type="ORF">LIER_34939</name>
</gene>
<sequence>MFDSIGKVRFKALRGPVAEILQEIASDSRKIILVHDPLMAYVIQDAQNIPNAETYIFNCIPAFTVSLSRWEEKGKPSMIDDEITKNLPSWEGCLTQVHTS</sequence>
<keyword evidence="4" id="KW-1185">Reference proteome</keyword>
<evidence type="ECO:0000313" key="3">
    <source>
        <dbReference type="EMBL" id="GAA0138502.1"/>
    </source>
</evidence>
<feature type="domain" description="Glycosyltransferase N-terminal" evidence="2">
    <location>
        <begin position="12"/>
        <end position="98"/>
    </location>
</feature>
<protein>
    <recommendedName>
        <fullName evidence="2">Glycosyltransferase N-terminal domain-containing protein</fullName>
    </recommendedName>
</protein>
<dbReference type="Pfam" id="PF26168">
    <property type="entry name" value="Glyco_transf_N"/>
    <property type="match status" value="1"/>
</dbReference>
<reference evidence="3 4" key="1">
    <citation type="submission" date="2024-01" db="EMBL/GenBank/DDBJ databases">
        <title>The complete chloroplast genome sequence of Lithospermum erythrorhizon: insights into the phylogenetic relationship among Boraginaceae species and the maternal lineages of purple gromwells.</title>
        <authorList>
            <person name="Okada T."/>
            <person name="Watanabe K."/>
        </authorList>
    </citation>
    <scope>NUCLEOTIDE SEQUENCE [LARGE SCALE GENOMIC DNA]</scope>
</reference>
<evidence type="ECO:0000256" key="1">
    <source>
        <dbReference type="ARBA" id="ARBA00009995"/>
    </source>
</evidence>
<comment type="similarity">
    <text evidence="1">Belongs to the UDP-glycosyltransferase family.</text>
</comment>
<dbReference type="InterPro" id="IPR058980">
    <property type="entry name" value="Glyco_transf_N"/>
</dbReference>
<comment type="caution">
    <text evidence="3">The sequence shown here is derived from an EMBL/GenBank/DDBJ whole genome shotgun (WGS) entry which is preliminary data.</text>
</comment>
<dbReference type="EMBL" id="BAABME010014953">
    <property type="protein sequence ID" value="GAA0138502.1"/>
    <property type="molecule type" value="Genomic_DNA"/>
</dbReference>
<dbReference type="AlphaFoldDB" id="A0AAV3NGN4"/>
<name>A0AAV3NGN4_LITER</name>